<keyword evidence="8 19" id="KW-0169">Cobalamin biosynthesis</keyword>
<comment type="function">
    <text evidence="14 19">Joins adenosylcobinamide-GDP and alpha-ribazole to generate adenosylcobalamin (Ado-cobalamin). Also synthesizes adenosylcobalamin 5'-phosphate from adenosylcobinamide-GDP and alpha-ribazole 5'-phosphate.</text>
</comment>
<dbReference type="PANTHER" id="PTHR34148">
    <property type="entry name" value="ADENOSYLCOBINAMIDE-GDP RIBAZOLETRANSFERASE"/>
    <property type="match status" value="1"/>
</dbReference>
<evidence type="ECO:0000256" key="9">
    <source>
        <dbReference type="ARBA" id="ARBA00022679"/>
    </source>
</evidence>
<comment type="catalytic activity">
    <reaction evidence="18 19">
        <text>alpha-ribazole 5'-phosphate + adenosylcob(III)inamide-GDP = adenosylcob(III)alamin 5'-phosphate + GMP + H(+)</text>
        <dbReference type="Rhea" id="RHEA:23560"/>
        <dbReference type="ChEBI" id="CHEBI:15378"/>
        <dbReference type="ChEBI" id="CHEBI:57918"/>
        <dbReference type="ChEBI" id="CHEBI:58115"/>
        <dbReference type="ChEBI" id="CHEBI:60487"/>
        <dbReference type="ChEBI" id="CHEBI:60493"/>
        <dbReference type="EC" id="2.7.8.26"/>
    </reaction>
</comment>
<evidence type="ECO:0000256" key="5">
    <source>
        <dbReference type="ARBA" id="ARBA00013200"/>
    </source>
</evidence>
<evidence type="ECO:0000256" key="14">
    <source>
        <dbReference type="ARBA" id="ARBA00025228"/>
    </source>
</evidence>
<accession>A0ABW5CHW5</accession>
<evidence type="ECO:0000256" key="7">
    <source>
        <dbReference type="ARBA" id="ARBA00022475"/>
    </source>
</evidence>
<keyword evidence="10 19" id="KW-0812">Transmembrane</keyword>
<evidence type="ECO:0000313" key="21">
    <source>
        <dbReference type="Proteomes" id="UP001597371"/>
    </source>
</evidence>
<keyword evidence="21" id="KW-1185">Reference proteome</keyword>
<evidence type="ECO:0000256" key="19">
    <source>
        <dbReference type="HAMAP-Rule" id="MF_00719"/>
    </source>
</evidence>
<evidence type="ECO:0000256" key="8">
    <source>
        <dbReference type="ARBA" id="ARBA00022573"/>
    </source>
</evidence>
<evidence type="ECO:0000256" key="12">
    <source>
        <dbReference type="ARBA" id="ARBA00022989"/>
    </source>
</evidence>
<dbReference type="HAMAP" id="MF_00719">
    <property type="entry name" value="CobS"/>
    <property type="match status" value="1"/>
</dbReference>
<feature type="transmembrane region" description="Helical" evidence="19">
    <location>
        <begin position="139"/>
        <end position="162"/>
    </location>
</feature>
<dbReference type="GO" id="GO:0051073">
    <property type="term" value="F:adenosylcobinamide-GDP ribazoletransferase activity"/>
    <property type="evidence" value="ECO:0007669"/>
    <property type="project" value="UniProtKB-EC"/>
</dbReference>
<evidence type="ECO:0000256" key="17">
    <source>
        <dbReference type="ARBA" id="ARBA00048623"/>
    </source>
</evidence>
<dbReference type="Proteomes" id="UP001597371">
    <property type="component" value="Unassembled WGS sequence"/>
</dbReference>
<keyword evidence="7 19" id="KW-1003">Cell membrane</keyword>
<proteinExistence type="inferred from homology"/>
<gene>
    <name evidence="19 20" type="primary">cobS</name>
    <name evidence="20" type="ORF">ACFSKQ_05250</name>
</gene>
<dbReference type="Pfam" id="PF02654">
    <property type="entry name" value="CobS"/>
    <property type="match status" value="1"/>
</dbReference>
<comment type="similarity">
    <text evidence="4 19">Belongs to the CobS family.</text>
</comment>
<reference evidence="21" key="1">
    <citation type="journal article" date="2019" name="Int. J. Syst. Evol. Microbiol.">
        <title>The Global Catalogue of Microorganisms (GCM) 10K type strain sequencing project: providing services to taxonomists for standard genome sequencing and annotation.</title>
        <authorList>
            <consortium name="The Broad Institute Genomics Platform"/>
            <consortium name="The Broad Institute Genome Sequencing Center for Infectious Disease"/>
            <person name="Wu L."/>
            <person name="Ma J."/>
        </authorList>
    </citation>
    <scope>NUCLEOTIDE SEQUENCE [LARGE SCALE GENOMIC DNA]</scope>
    <source>
        <strain evidence="21">ZS-35-S2</strain>
    </source>
</reference>
<dbReference type="EMBL" id="JBHUIJ010000005">
    <property type="protein sequence ID" value="MFD2236870.1"/>
    <property type="molecule type" value="Genomic_DNA"/>
</dbReference>
<evidence type="ECO:0000256" key="2">
    <source>
        <dbReference type="ARBA" id="ARBA00004651"/>
    </source>
</evidence>
<dbReference type="PANTHER" id="PTHR34148:SF1">
    <property type="entry name" value="ADENOSYLCOBINAMIDE-GDP RIBAZOLETRANSFERASE"/>
    <property type="match status" value="1"/>
</dbReference>
<organism evidence="20 21">
    <name type="scientific">Aureimonas populi</name>
    <dbReference type="NCBI Taxonomy" id="1701758"/>
    <lineage>
        <taxon>Bacteria</taxon>
        <taxon>Pseudomonadati</taxon>
        <taxon>Pseudomonadota</taxon>
        <taxon>Alphaproteobacteria</taxon>
        <taxon>Hyphomicrobiales</taxon>
        <taxon>Aurantimonadaceae</taxon>
        <taxon>Aureimonas</taxon>
    </lineage>
</organism>
<evidence type="ECO:0000256" key="6">
    <source>
        <dbReference type="ARBA" id="ARBA00015850"/>
    </source>
</evidence>
<dbReference type="NCBIfam" id="TIGR00317">
    <property type="entry name" value="cobS"/>
    <property type="match status" value="1"/>
</dbReference>
<evidence type="ECO:0000256" key="11">
    <source>
        <dbReference type="ARBA" id="ARBA00022842"/>
    </source>
</evidence>
<evidence type="ECO:0000256" key="16">
    <source>
        <dbReference type="ARBA" id="ARBA00032853"/>
    </source>
</evidence>
<evidence type="ECO:0000256" key="15">
    <source>
        <dbReference type="ARBA" id="ARBA00032605"/>
    </source>
</evidence>
<feature type="transmembrane region" description="Helical" evidence="19">
    <location>
        <begin position="174"/>
        <end position="193"/>
    </location>
</feature>
<evidence type="ECO:0000256" key="1">
    <source>
        <dbReference type="ARBA" id="ARBA00001946"/>
    </source>
</evidence>
<evidence type="ECO:0000256" key="13">
    <source>
        <dbReference type="ARBA" id="ARBA00023136"/>
    </source>
</evidence>
<dbReference type="InterPro" id="IPR003805">
    <property type="entry name" value="CobS"/>
</dbReference>
<protein>
    <recommendedName>
        <fullName evidence="6 19">Adenosylcobinamide-GDP ribazoletransferase</fullName>
        <ecNumber evidence="5 19">2.7.8.26</ecNumber>
    </recommendedName>
    <alternativeName>
        <fullName evidence="16 19">Cobalamin synthase</fullName>
    </alternativeName>
    <alternativeName>
        <fullName evidence="15 19">Cobalamin-5'-phosphate synthase</fullName>
    </alternativeName>
</protein>
<evidence type="ECO:0000256" key="3">
    <source>
        <dbReference type="ARBA" id="ARBA00004663"/>
    </source>
</evidence>
<comment type="subcellular location">
    <subcellularLocation>
        <location evidence="2 19">Cell membrane</location>
        <topology evidence="2 19">Multi-pass membrane protein</topology>
    </subcellularLocation>
</comment>
<evidence type="ECO:0000256" key="10">
    <source>
        <dbReference type="ARBA" id="ARBA00022692"/>
    </source>
</evidence>
<feature type="transmembrane region" description="Helical" evidence="19">
    <location>
        <begin position="35"/>
        <end position="54"/>
    </location>
</feature>
<evidence type="ECO:0000313" key="20">
    <source>
        <dbReference type="EMBL" id="MFD2236870.1"/>
    </source>
</evidence>
<keyword evidence="9 19" id="KW-0808">Transferase</keyword>
<keyword evidence="12 19" id="KW-1133">Transmembrane helix</keyword>
<keyword evidence="13 19" id="KW-0472">Membrane</keyword>
<feature type="transmembrane region" description="Helical" evidence="19">
    <location>
        <begin position="110"/>
        <end position="133"/>
    </location>
</feature>
<comment type="cofactor">
    <cofactor evidence="1 19">
        <name>Mg(2+)</name>
        <dbReference type="ChEBI" id="CHEBI:18420"/>
    </cofactor>
</comment>
<dbReference type="RefSeq" id="WP_209739667.1">
    <property type="nucleotide sequence ID" value="NZ_CP072611.1"/>
</dbReference>
<comment type="pathway">
    <text evidence="3 19">Cofactor biosynthesis; adenosylcobalamin biosynthesis; adenosylcobalamin from cob(II)yrinate a,c-diamide: step 7/7.</text>
</comment>
<comment type="catalytic activity">
    <reaction evidence="17 19">
        <text>alpha-ribazole + adenosylcob(III)inamide-GDP = adenosylcob(III)alamin + GMP + H(+)</text>
        <dbReference type="Rhea" id="RHEA:16049"/>
        <dbReference type="ChEBI" id="CHEBI:10329"/>
        <dbReference type="ChEBI" id="CHEBI:15378"/>
        <dbReference type="ChEBI" id="CHEBI:18408"/>
        <dbReference type="ChEBI" id="CHEBI:58115"/>
        <dbReference type="ChEBI" id="CHEBI:60487"/>
        <dbReference type="EC" id="2.7.8.26"/>
    </reaction>
</comment>
<sequence length="251" mass="25091">MRALLSDIATCLGFYTRLPVPAGWQAVGRFARAQWAAPVAGFAVGLIVAAALWLGGALGLSPQAAAAAALGLSMLATGALHEDGLADVADGFGGGRTRHAKLAIMKDSRIGAYGTLALIVTVLIRWSALAALASAGGPLALLALPAAHAASRALLPAFMMALPPARGDGLSAGIAGMEARTALAALALGFLVLLPGGVWFALAASLLLALWFLALAALSRRQIGGQTGDVLGTLQQGGEIAVLLCASTLLA</sequence>
<evidence type="ECO:0000256" key="18">
    <source>
        <dbReference type="ARBA" id="ARBA00049504"/>
    </source>
</evidence>
<name>A0ABW5CHW5_9HYPH</name>
<keyword evidence="11 19" id="KW-0460">Magnesium</keyword>
<comment type="caution">
    <text evidence="20">The sequence shown here is derived from an EMBL/GenBank/DDBJ whole genome shotgun (WGS) entry which is preliminary data.</text>
</comment>
<evidence type="ECO:0000256" key="4">
    <source>
        <dbReference type="ARBA" id="ARBA00010561"/>
    </source>
</evidence>
<dbReference type="EC" id="2.7.8.26" evidence="5 19"/>